<dbReference type="InterPro" id="IPR002867">
    <property type="entry name" value="IBR_dom"/>
</dbReference>
<evidence type="ECO:0000256" key="6">
    <source>
        <dbReference type="ARBA" id="ARBA00022786"/>
    </source>
</evidence>
<dbReference type="InterPro" id="IPR001841">
    <property type="entry name" value="Znf_RING"/>
</dbReference>
<dbReference type="GO" id="GO:0008270">
    <property type="term" value="F:zinc ion binding"/>
    <property type="evidence" value="ECO:0007669"/>
    <property type="project" value="UniProtKB-KW"/>
</dbReference>
<keyword evidence="13" id="KW-1185">Reference proteome</keyword>
<dbReference type="CDD" id="cd16449">
    <property type="entry name" value="RING-HC"/>
    <property type="match status" value="1"/>
</dbReference>
<evidence type="ECO:0000259" key="11">
    <source>
        <dbReference type="PROSITE" id="PS51873"/>
    </source>
</evidence>
<dbReference type="GO" id="GO:0043161">
    <property type="term" value="P:proteasome-mediated ubiquitin-dependent protein catabolic process"/>
    <property type="evidence" value="ECO:0007669"/>
    <property type="project" value="TreeGrafter"/>
</dbReference>
<keyword evidence="7" id="KW-0862">Zinc</keyword>
<name>A0A8S1JWF1_PARPR</name>
<keyword evidence="3" id="KW-0479">Metal-binding</keyword>
<dbReference type="CDD" id="cd20335">
    <property type="entry name" value="BRcat_RBR"/>
    <property type="match status" value="1"/>
</dbReference>
<dbReference type="OMA" id="NHTHLIR"/>
<dbReference type="Pfam" id="PF01485">
    <property type="entry name" value="IBR"/>
    <property type="match status" value="2"/>
</dbReference>
<comment type="caution">
    <text evidence="12">The sequence shown here is derived from an EMBL/GenBank/DDBJ whole genome shotgun (WGS) entry which is preliminary data.</text>
</comment>
<evidence type="ECO:0000313" key="13">
    <source>
        <dbReference type="Proteomes" id="UP000688137"/>
    </source>
</evidence>
<dbReference type="FunFam" id="1.20.120.1750:FF:000041">
    <property type="entry name" value="Zinc finger protein"/>
    <property type="match status" value="1"/>
</dbReference>
<dbReference type="Proteomes" id="UP000688137">
    <property type="component" value="Unassembled WGS sequence"/>
</dbReference>
<feature type="domain" description="RING-type" evidence="10">
    <location>
        <begin position="1057"/>
        <end position="1104"/>
    </location>
</feature>
<evidence type="ECO:0000256" key="9">
    <source>
        <dbReference type="PROSITE-ProRule" id="PRU00175"/>
    </source>
</evidence>
<keyword evidence="8" id="KW-0694">RNA-binding</keyword>
<evidence type="ECO:0008006" key="14">
    <source>
        <dbReference type="Google" id="ProtNLM"/>
    </source>
</evidence>
<comment type="pathway">
    <text evidence="1">Protein modification; protein ubiquitination.</text>
</comment>
<dbReference type="GO" id="GO:0004842">
    <property type="term" value="F:ubiquitin-protein transferase activity"/>
    <property type="evidence" value="ECO:0007669"/>
    <property type="project" value="TreeGrafter"/>
</dbReference>
<dbReference type="AlphaFoldDB" id="A0A8S1JWF1"/>
<dbReference type="PROSITE" id="PS50084">
    <property type="entry name" value="KH_TYPE_1"/>
    <property type="match status" value="1"/>
</dbReference>
<evidence type="ECO:0000256" key="8">
    <source>
        <dbReference type="PROSITE-ProRule" id="PRU00117"/>
    </source>
</evidence>
<keyword evidence="4" id="KW-0677">Repeat</keyword>
<keyword evidence="2" id="KW-0808">Transferase</keyword>
<dbReference type="GO" id="GO:0097039">
    <property type="term" value="P:protein linear polyubiquitination"/>
    <property type="evidence" value="ECO:0007669"/>
    <property type="project" value="TreeGrafter"/>
</dbReference>
<dbReference type="PANTHER" id="PTHR22770:SF13">
    <property type="entry name" value="RING-TYPE DOMAIN-CONTAINING PROTEIN"/>
    <property type="match status" value="1"/>
</dbReference>
<keyword evidence="5 9" id="KW-0863">Zinc-finger</keyword>
<evidence type="ECO:0000256" key="7">
    <source>
        <dbReference type="ARBA" id="ARBA00022833"/>
    </source>
</evidence>
<dbReference type="PROSITE" id="PS50089">
    <property type="entry name" value="ZF_RING_2"/>
    <property type="match status" value="1"/>
</dbReference>
<dbReference type="PROSITE" id="PS51873">
    <property type="entry name" value="TRIAD"/>
    <property type="match status" value="1"/>
</dbReference>
<dbReference type="GO" id="GO:0003723">
    <property type="term" value="F:RNA binding"/>
    <property type="evidence" value="ECO:0007669"/>
    <property type="project" value="UniProtKB-UniRule"/>
</dbReference>
<dbReference type="PANTHER" id="PTHR22770">
    <property type="entry name" value="UBIQUITIN CONJUGATING ENZYME 7 INTERACTING PROTEIN-RELATED"/>
    <property type="match status" value="1"/>
</dbReference>
<feature type="domain" description="RING-type" evidence="11">
    <location>
        <begin position="1053"/>
        <end position="1265"/>
    </location>
</feature>
<evidence type="ECO:0000256" key="4">
    <source>
        <dbReference type="ARBA" id="ARBA00022737"/>
    </source>
</evidence>
<accession>A0A8S1JWF1</accession>
<dbReference type="CDD" id="cd00590">
    <property type="entry name" value="RRM_SF"/>
    <property type="match status" value="1"/>
</dbReference>
<evidence type="ECO:0000256" key="5">
    <source>
        <dbReference type="ARBA" id="ARBA00022771"/>
    </source>
</evidence>
<dbReference type="SMART" id="SM00647">
    <property type="entry name" value="IBR"/>
    <property type="match status" value="2"/>
</dbReference>
<organism evidence="12 13">
    <name type="scientific">Paramecium primaurelia</name>
    <dbReference type="NCBI Taxonomy" id="5886"/>
    <lineage>
        <taxon>Eukaryota</taxon>
        <taxon>Sar</taxon>
        <taxon>Alveolata</taxon>
        <taxon>Ciliophora</taxon>
        <taxon>Intramacronucleata</taxon>
        <taxon>Oligohymenophorea</taxon>
        <taxon>Peniculida</taxon>
        <taxon>Parameciidae</taxon>
        <taxon>Paramecium</taxon>
    </lineage>
</organism>
<proteinExistence type="predicted"/>
<sequence length="1265" mass="147802">MDQFQIAESSQQVQNYYMTRESLLNSRQKYFQSILQKLQLNNEDQTQLKIIIDQTNQKLELPNSLDLKFATSIPKIIDEQIQFLIINETIETDSQNVEELQYQCTPGFNLMHSFLWKDNMDRVDQIYEYLLQYIQEEQDILIYCKNVNEIQLMAKALGQFGQIQIRLTPEFNEFYQKLDQRKTQQINHTIYLLIEPQYLESECITLIIHTQYKEIIKPYIKSSVIYSDQLLSRQELIIREIPKSNQLGVQIIYNFSQETYISLPPKIQNLEFNQLDNHIEQFDKSKNSAIIKGALKTSGMLLQYQQYSNLTIRISQLWSNKGDAYSWIEIIEQLGTFINSIMFNAEFDKNQSIFELTQLEKWCEDNMVNLYKGILILLYVQQFSQEYNCPSVNILNVGGLAMVPIRRSSSMQVVQEDKPLVEEQLKLNFPIAELREDKLYHIEEHSFKLNQCCIQSQKGRLQQHIHVLALKEDSILYLHNKNRKTSIVQKEIIINNVGNAILEELWKNQGIEITELESKYNCSIEPNLYLNLISIYSDDQIDMTELHTRIEKIKENLKTQIMEIKHASGKKLIFQSGALISEWIKQHESKEFKIIGLPPKVTENDIKELFEDFTVITHLKLNYFQNETQAQIVIEDKDDMPYIIQGYDQSEYQDRIISVITEQTNNQQQNFNQQKYILNVIWYAKLCTGTCIVIFNEMEQAKQCLNQFNNQVLDGKEIKISQIDDLTLKFQNLSSYTTEIDILMLCGGKKHIKYLDLQSKTLQESKDDYSQRIIHLINRNIERNEKKDVDFNHTHLIRKPGGKRIAKIQISNVVTMQKLLEILNGQKIQFGVNLIKVHCQGQYYQYHKILNQLKPHILAILKEHEKFHFKVSFQQETQFKNQEQQVMIRSQNILIHQQLDQVLTNFLQGQQIKLKNNGDFLFTTFGQNKLKDYEMLDGSIHFMIDQYKKVIRVCCKQEKLQEITDYINQITETVVSHKLIIPPGALKELVGLKGQGLDSIKKQFNLTQIKYKQQSRELYLEGQGQNILDAVFCIESAVSQINLDGETGINEVKQSECPICFDNIKHSYLLQGCGHKCCLECISLHCNSVLQDAKLFPVRCPVCNEKMILNDILQIIGKDNKDTLINLALNKFVQDNNQSLTFCYTPGCNNFEEIQTQEKSIYCSMCLKQYCCLCKALRHPGLTCEENKIGDQVLLLKLMKEQDIRKCPHCQALIQRIDGCYRVTCSVCKQSICWKNNKKGVPCMMVFKTSSECYEHLSKEHGGYW</sequence>
<dbReference type="CDD" id="cd22585">
    <property type="entry name" value="Rcat_RBR_DEAH12-like"/>
    <property type="match status" value="1"/>
</dbReference>
<evidence type="ECO:0000256" key="2">
    <source>
        <dbReference type="ARBA" id="ARBA00022679"/>
    </source>
</evidence>
<evidence type="ECO:0000256" key="3">
    <source>
        <dbReference type="ARBA" id="ARBA00022723"/>
    </source>
</evidence>
<dbReference type="EMBL" id="CAJJDM010000007">
    <property type="protein sequence ID" value="CAD8046505.1"/>
    <property type="molecule type" value="Genomic_DNA"/>
</dbReference>
<evidence type="ECO:0000259" key="10">
    <source>
        <dbReference type="PROSITE" id="PS50089"/>
    </source>
</evidence>
<protein>
    <recommendedName>
        <fullName evidence="14">RING-type domain-containing protein</fullName>
    </recommendedName>
</protein>
<reference evidence="12" key="1">
    <citation type="submission" date="2021-01" db="EMBL/GenBank/DDBJ databases">
        <authorList>
            <consortium name="Genoscope - CEA"/>
            <person name="William W."/>
        </authorList>
    </citation>
    <scope>NUCLEOTIDE SEQUENCE</scope>
</reference>
<dbReference type="GO" id="GO:0043130">
    <property type="term" value="F:ubiquitin binding"/>
    <property type="evidence" value="ECO:0007669"/>
    <property type="project" value="TreeGrafter"/>
</dbReference>
<evidence type="ECO:0000256" key="1">
    <source>
        <dbReference type="ARBA" id="ARBA00004906"/>
    </source>
</evidence>
<dbReference type="SMART" id="SM00184">
    <property type="entry name" value="RING"/>
    <property type="match status" value="1"/>
</dbReference>
<evidence type="ECO:0000313" key="12">
    <source>
        <dbReference type="EMBL" id="CAD8046505.1"/>
    </source>
</evidence>
<dbReference type="InterPro" id="IPR044066">
    <property type="entry name" value="TRIAD_supradom"/>
</dbReference>
<keyword evidence="6" id="KW-0833">Ubl conjugation pathway</keyword>
<gene>
    <name evidence="12" type="ORF">PPRIM_AZ9-3.1.T0100400</name>
</gene>
<dbReference type="GO" id="GO:0000151">
    <property type="term" value="C:ubiquitin ligase complex"/>
    <property type="evidence" value="ECO:0007669"/>
    <property type="project" value="TreeGrafter"/>
</dbReference>
<dbReference type="InterPro" id="IPR051628">
    <property type="entry name" value="LUBAC_E3_Ligases"/>
</dbReference>